<feature type="region of interest" description="Disordered" evidence="1">
    <location>
        <begin position="184"/>
        <end position="245"/>
    </location>
</feature>
<feature type="region of interest" description="Disordered" evidence="1">
    <location>
        <begin position="11"/>
        <end position="38"/>
    </location>
</feature>
<organism evidence="2 3">
    <name type="scientific">Candida parapsilosis</name>
    <name type="common">Yeast</name>
    <dbReference type="NCBI Taxonomy" id="5480"/>
    <lineage>
        <taxon>Eukaryota</taxon>
        <taxon>Fungi</taxon>
        <taxon>Dikarya</taxon>
        <taxon>Ascomycota</taxon>
        <taxon>Saccharomycotina</taxon>
        <taxon>Pichiomycetes</taxon>
        <taxon>Debaryomycetaceae</taxon>
        <taxon>Candida/Lodderomyces clade</taxon>
        <taxon>Candida</taxon>
    </lineage>
</organism>
<protein>
    <submittedName>
        <fullName evidence="2">mRNA biogenesis factor family protein</fullName>
    </submittedName>
</protein>
<dbReference type="Proteomes" id="UP000590412">
    <property type="component" value="Unassembled WGS sequence"/>
</dbReference>
<feature type="compositionally biased region" description="Basic and acidic residues" evidence="1">
    <location>
        <begin position="217"/>
        <end position="231"/>
    </location>
</feature>
<comment type="caution">
    <text evidence="2">The sequence shown here is derived from an EMBL/GenBank/DDBJ whole genome shotgun (WGS) entry which is preliminary data.</text>
</comment>
<dbReference type="OrthoDB" id="4091959at2759"/>
<name>A0A8X7NLS9_CANPA</name>
<evidence type="ECO:0000313" key="2">
    <source>
        <dbReference type="EMBL" id="KAF6057566.1"/>
    </source>
</evidence>
<dbReference type="EMBL" id="JABWAB010000003">
    <property type="protein sequence ID" value="KAF6057566.1"/>
    <property type="molecule type" value="Genomic_DNA"/>
</dbReference>
<dbReference type="Pfam" id="PF12622">
    <property type="entry name" value="NpwBP"/>
    <property type="match status" value="1"/>
</dbReference>
<evidence type="ECO:0000313" key="3">
    <source>
        <dbReference type="Proteomes" id="UP000590412"/>
    </source>
</evidence>
<feature type="compositionally biased region" description="Basic and acidic residues" evidence="1">
    <location>
        <begin position="186"/>
        <end position="195"/>
    </location>
</feature>
<accession>A0A8X7NLS9</accession>
<evidence type="ECO:0000256" key="1">
    <source>
        <dbReference type="SAM" id="MobiDB-lite"/>
    </source>
</evidence>
<proteinExistence type="predicted"/>
<reference evidence="2" key="1">
    <citation type="submission" date="2020-03" db="EMBL/GenBank/DDBJ databases">
        <title>FDA dAtabase for Regulatory Grade micrObial Sequences (FDA-ARGOS): Supporting development and validation of Infectious Disease Dx tests.</title>
        <authorList>
            <person name="Campos J."/>
            <person name="Goldberg B."/>
            <person name="Tallon L."/>
            <person name="Sadzewicz L."/>
            <person name="Vavikolanu K."/>
            <person name="Mehta A."/>
            <person name="Aluvathingal J."/>
            <person name="Nadendla S."/>
            <person name="Nandy P."/>
            <person name="Geyer C."/>
            <person name="Yan Y."/>
            <person name="Sichtig H."/>
        </authorList>
    </citation>
    <scope>NUCLEOTIDE SEQUENCE [LARGE SCALE GENOMIC DNA]</scope>
    <source>
        <strain evidence="2">FDAARGOS_652</strain>
    </source>
</reference>
<sequence>MIRGNWSLAQEFKQNERKQQSRVQQRQKHQHKLEKLKNIDPIKLYNKIKNLESKESGSDRDEDHLKSLQEDWTFIEKHGLHKVKIKKFLEEKGKQERHALRLKNKLWASKSIYFNPELNPLGKVPNIANLDESVAGELKNLTIPLRDRTHYEPDPLIAKLNVKLPDGNPPKFYKLIQNTARSKMSGQEDIKKTSLETETSSSNDTYLEQLSQLSNSDQDHVSDESESDKGFDSTNEPNLKKIRYK</sequence>
<dbReference type="AlphaFoldDB" id="A0A8X7NLS9"/>
<gene>
    <name evidence="2" type="ORF">FOB60_002121</name>
</gene>
<feature type="compositionally biased region" description="Polar residues" evidence="1">
    <location>
        <begin position="203"/>
        <end position="216"/>
    </location>
</feature>